<dbReference type="InterPro" id="IPR013917">
    <property type="entry name" value="tRNA_wybutosine-synth"/>
</dbReference>
<dbReference type="Pfam" id="PF08608">
    <property type="entry name" value="Wyosine_form"/>
    <property type="match status" value="1"/>
</dbReference>
<evidence type="ECO:0000313" key="5">
    <source>
        <dbReference type="Proteomes" id="UP000236520"/>
    </source>
</evidence>
<dbReference type="EMBL" id="LJIW01000001">
    <property type="protein sequence ID" value="PNG98135.1"/>
    <property type="molecule type" value="Genomic_DNA"/>
</dbReference>
<dbReference type="Pfam" id="PF11716">
    <property type="entry name" value="MDMPI_N"/>
    <property type="match status" value="1"/>
</dbReference>
<evidence type="ECO:0008006" key="6">
    <source>
        <dbReference type="Google" id="ProtNLM"/>
    </source>
</evidence>
<reference evidence="4 5" key="1">
    <citation type="submission" date="2015-09" db="EMBL/GenBank/DDBJ databases">
        <title>Genome sequence, genome mining and natural product profiling of a biocontrol bacterium Streptomyces malaysiensis F913.</title>
        <authorList>
            <person name="Xu Y."/>
            <person name="Wei J."/>
            <person name="Xie J."/>
            <person name="Li T."/>
            <person name="Zhou Z."/>
        </authorList>
    </citation>
    <scope>NUCLEOTIDE SEQUENCE [LARGE SCALE GENOMIC DNA]</scope>
    <source>
        <strain evidence="4 5">F913</strain>
    </source>
</reference>
<dbReference type="GO" id="GO:0046872">
    <property type="term" value="F:metal ion binding"/>
    <property type="evidence" value="ECO:0007669"/>
    <property type="project" value="InterPro"/>
</dbReference>
<dbReference type="AlphaFoldDB" id="A0A2J7ZCY4"/>
<evidence type="ECO:0000256" key="1">
    <source>
        <dbReference type="SAM" id="MobiDB-lite"/>
    </source>
</evidence>
<gene>
    <name evidence="4" type="ORF">SMF913_14160</name>
</gene>
<feature type="compositionally biased region" description="Gly residues" evidence="1">
    <location>
        <begin position="350"/>
        <end position="361"/>
    </location>
</feature>
<keyword evidence="5" id="KW-1185">Reference proteome</keyword>
<feature type="domain" description="Mycothiol-dependent maleylpyruvate isomerase metal-binding" evidence="3">
    <location>
        <begin position="11"/>
        <end position="147"/>
    </location>
</feature>
<feature type="region of interest" description="Disordered" evidence="1">
    <location>
        <begin position="276"/>
        <end position="375"/>
    </location>
</feature>
<feature type="compositionally biased region" description="Low complexity" evidence="1">
    <location>
        <begin position="337"/>
        <end position="349"/>
    </location>
</feature>
<comment type="caution">
    <text evidence="4">The sequence shown here is derived from an EMBL/GenBank/DDBJ whole genome shotgun (WGS) entry which is preliminary data.</text>
</comment>
<sequence>MSETEALLGDLRAEGDELDGLVAGLGGAAWRTATPAPGWTIAHQIAHLAWTDERAVQAAEDPQGFADEVRRAWAAPDAFVDEGAERGAAEPPEVLLRRWREGRERLRRTLAAQPSRARLPWYGPPMSVMSMATARLMETWAHGQDVADALGVPRAPTARLRHVARIGVRARGYAYAARGMEPPADEFRVELTAPDGELWTYGPEDAAQRVTGPALDFCLLVTQRAHRDDLALRAEGPDTDRWLDIAQAFAGPPGKGRAPGQRTGHTVGGTERLVAGSAEHPAGGSPLGGRPAGGAAGGGRVPGGSPSGDPATADPAAGDSAAGGRVPGGSPSGDPATGDSTSGDPATGGSPTGGSPTGGSPPGDRPAGDSAGGDR</sequence>
<feature type="region of interest" description="Disordered" evidence="1">
    <location>
        <begin position="249"/>
        <end position="268"/>
    </location>
</feature>
<protein>
    <recommendedName>
        <fullName evidence="6">TIGR03084 family protein</fullName>
    </recommendedName>
</protein>
<evidence type="ECO:0000313" key="4">
    <source>
        <dbReference type="EMBL" id="PNG98135.1"/>
    </source>
</evidence>
<dbReference type="InterPro" id="IPR017518">
    <property type="entry name" value="CHP03084"/>
</dbReference>
<dbReference type="SUPFAM" id="SSF109854">
    <property type="entry name" value="DinB/YfiT-like putative metalloenzymes"/>
    <property type="match status" value="1"/>
</dbReference>
<dbReference type="Proteomes" id="UP000236520">
    <property type="component" value="Unassembled WGS sequence"/>
</dbReference>
<feature type="compositionally biased region" description="Gly residues" evidence="1">
    <location>
        <begin position="285"/>
        <end position="306"/>
    </location>
</feature>
<feature type="domain" description="tRNA wybutosine-synthesis" evidence="2">
    <location>
        <begin position="183"/>
        <end position="234"/>
    </location>
</feature>
<organism evidence="4 5">
    <name type="scientific">Streptomyces malaysiensis</name>
    <dbReference type="NCBI Taxonomy" id="92644"/>
    <lineage>
        <taxon>Bacteria</taxon>
        <taxon>Bacillati</taxon>
        <taxon>Actinomycetota</taxon>
        <taxon>Actinomycetes</taxon>
        <taxon>Kitasatosporales</taxon>
        <taxon>Streptomycetaceae</taxon>
        <taxon>Streptomyces</taxon>
        <taxon>Streptomyces violaceusniger group</taxon>
    </lineage>
</organism>
<accession>A0A2J7ZCY4</accession>
<dbReference type="InterPro" id="IPR024344">
    <property type="entry name" value="MDMPI_metal-binding"/>
</dbReference>
<dbReference type="Gene3D" id="1.20.120.450">
    <property type="entry name" value="dinb family like domain"/>
    <property type="match status" value="1"/>
</dbReference>
<feature type="compositionally biased region" description="Low complexity" evidence="1">
    <location>
        <begin position="307"/>
        <end position="324"/>
    </location>
</feature>
<evidence type="ECO:0000259" key="2">
    <source>
        <dbReference type="Pfam" id="PF08608"/>
    </source>
</evidence>
<dbReference type="InterPro" id="IPR017517">
    <property type="entry name" value="Maleyloyr_isom"/>
</dbReference>
<dbReference type="NCBIfam" id="TIGR03083">
    <property type="entry name" value="maleylpyruvate isomerase family mycothiol-dependent enzyme"/>
    <property type="match status" value="1"/>
</dbReference>
<proteinExistence type="predicted"/>
<dbReference type="NCBIfam" id="TIGR03084">
    <property type="entry name" value="TIGR03084 family metal-binding protein"/>
    <property type="match status" value="1"/>
</dbReference>
<name>A0A2J7ZCY4_STRMQ</name>
<dbReference type="InterPro" id="IPR034660">
    <property type="entry name" value="DinB/YfiT-like"/>
</dbReference>
<evidence type="ECO:0000259" key="3">
    <source>
        <dbReference type="Pfam" id="PF11716"/>
    </source>
</evidence>